<keyword evidence="2" id="KW-0695">RNA-directed DNA polymerase</keyword>
<comment type="caution">
    <text evidence="2">The sequence shown here is derived from an EMBL/GenBank/DDBJ whole genome shotgun (WGS) entry which is preliminary data.</text>
</comment>
<sequence length="465" mass="53643">MNEPLKLKLFSVYGQILNKKVLLEAWKHVKANKGCGGIDKVSIKDFDENLDLNIESLLQELKAKTYKPSPVLRKYIPKKNGKMRPLGIPTIKDRIVQQALTDRLQPFFEEKVFHDNSCGFRPGRDVELAIKKVLSRLEYGYVYIYDFDIKGFFDNIPHKKLMKVLNKYISDGTVLDIIWKSLKAGYMEDSVKYETPAGTMQGGVISPLLANIYLNELDWELDKAGLQFVRYADDSIVMCKSPEQLELAKKVVARVLKELGLELAEDKTDDIDFHNKNFNYLGFTFQHLKVSKKGLTYYVVGPGEKSLRKFKEDIKAKTGKTLSKSFEQWTAELNPILRGKFNYFLIANRACRDVRAALKERGRVFHGIPLSRYQNLDGYVRQRLRVNFSCRGKKHGGVRAGMMLTIKYGNSFFCKAMKLVSGDYMCSLISSPELTIDDYLKQMALRNRRPCNENRKRFFRYAYAK</sequence>
<keyword evidence="3" id="KW-1185">Reference proteome</keyword>
<dbReference type="Proteomes" id="UP001286174">
    <property type="component" value="Unassembled WGS sequence"/>
</dbReference>
<dbReference type="EC" id="2.7.7.49" evidence="2"/>
<dbReference type="InterPro" id="IPR051083">
    <property type="entry name" value="GrpII_Intron_Splice-Mob/Def"/>
</dbReference>
<dbReference type="NCBIfam" id="TIGR04416">
    <property type="entry name" value="group_II_RT_mat"/>
    <property type="match status" value="1"/>
</dbReference>
<evidence type="ECO:0000313" key="3">
    <source>
        <dbReference type="Proteomes" id="UP001286174"/>
    </source>
</evidence>
<protein>
    <submittedName>
        <fullName evidence="2">Group II intron reverse transcriptase/maturase</fullName>
        <ecNumber evidence="2">2.7.7.49</ecNumber>
    </submittedName>
</protein>
<accession>A0AB35U6R8</accession>
<proteinExistence type="predicted"/>
<dbReference type="PANTHER" id="PTHR34047">
    <property type="entry name" value="NUCLEAR INTRON MATURASE 1, MITOCHONDRIAL-RELATED"/>
    <property type="match status" value="1"/>
</dbReference>
<dbReference type="PROSITE" id="PS50878">
    <property type="entry name" value="RT_POL"/>
    <property type="match status" value="1"/>
</dbReference>
<dbReference type="InterPro" id="IPR030931">
    <property type="entry name" value="Group_II_RT_mat"/>
</dbReference>
<dbReference type="RefSeq" id="WP_370596778.1">
    <property type="nucleotide sequence ID" value="NZ_JALBUR010000071.1"/>
</dbReference>
<keyword evidence="2" id="KW-0548">Nucleotidyltransferase</keyword>
<dbReference type="PANTHER" id="PTHR34047:SF8">
    <property type="entry name" value="PROTEIN YKFC"/>
    <property type="match status" value="1"/>
</dbReference>
<dbReference type="SUPFAM" id="SSF56672">
    <property type="entry name" value="DNA/RNA polymerases"/>
    <property type="match status" value="1"/>
</dbReference>
<dbReference type="AlphaFoldDB" id="A0AB35U6R8"/>
<dbReference type="InterPro" id="IPR043502">
    <property type="entry name" value="DNA/RNA_pol_sf"/>
</dbReference>
<dbReference type="CDD" id="cd01651">
    <property type="entry name" value="RT_G2_intron"/>
    <property type="match status" value="1"/>
</dbReference>
<dbReference type="GO" id="GO:0003964">
    <property type="term" value="F:RNA-directed DNA polymerase activity"/>
    <property type="evidence" value="ECO:0007669"/>
    <property type="project" value="UniProtKB-KW"/>
</dbReference>
<feature type="domain" description="Reverse transcriptase" evidence="1">
    <location>
        <begin position="57"/>
        <end position="285"/>
    </location>
</feature>
<dbReference type="EMBL" id="JALBUR010000071">
    <property type="protein sequence ID" value="MDX8420685.1"/>
    <property type="molecule type" value="Genomic_DNA"/>
</dbReference>
<organism evidence="2 3">
    <name type="scientific">Grylomicrobium aquisgranensis</name>
    <dbReference type="NCBI Taxonomy" id="2926318"/>
    <lineage>
        <taxon>Bacteria</taxon>
        <taxon>Bacillati</taxon>
        <taxon>Bacillota</taxon>
        <taxon>Erysipelotrichia</taxon>
        <taxon>Erysipelotrichales</taxon>
        <taxon>Erysipelotrichaceae</taxon>
        <taxon>Grylomicrobium</taxon>
    </lineage>
</organism>
<evidence type="ECO:0000313" key="2">
    <source>
        <dbReference type="EMBL" id="MDX8420685.1"/>
    </source>
</evidence>
<dbReference type="InterPro" id="IPR000477">
    <property type="entry name" value="RT_dom"/>
</dbReference>
<keyword evidence="2" id="KW-0808">Transferase</keyword>
<reference evidence="2 3" key="1">
    <citation type="submission" date="2022-03" db="EMBL/GenBank/DDBJ databases">
        <title>Novel taxa within the pig intestine.</title>
        <authorList>
            <person name="Wylensek D."/>
            <person name="Bishof K."/>
            <person name="Afrizal A."/>
            <person name="Clavel T."/>
        </authorList>
    </citation>
    <scope>NUCLEOTIDE SEQUENCE [LARGE SCALE GENOMIC DNA]</scope>
    <source>
        <strain evidence="2 3">CLA-KB-P133</strain>
    </source>
</reference>
<gene>
    <name evidence="2" type="primary">ltrA</name>
    <name evidence="2" type="ORF">MOZ60_11415</name>
</gene>
<name>A0AB35U6R8_9FIRM</name>
<evidence type="ECO:0000259" key="1">
    <source>
        <dbReference type="PROSITE" id="PS50878"/>
    </source>
</evidence>
<dbReference type="Pfam" id="PF00078">
    <property type="entry name" value="RVT_1"/>
    <property type="match status" value="1"/>
</dbReference>